<keyword evidence="4 8" id="KW-0012">Acyltransferase</keyword>
<dbReference type="NCBIfam" id="NF006001">
    <property type="entry name" value="PRK08131.1"/>
    <property type="match status" value="1"/>
</dbReference>
<dbReference type="Pfam" id="PF02803">
    <property type="entry name" value="Thiolase_C"/>
    <property type="match status" value="1"/>
</dbReference>
<dbReference type="GO" id="GO:0006635">
    <property type="term" value="P:fatty acid beta-oxidation"/>
    <property type="evidence" value="ECO:0007669"/>
    <property type="project" value="TreeGrafter"/>
</dbReference>
<dbReference type="PIRSF" id="PIRSF000429">
    <property type="entry name" value="Ac-CoA_Ac_transf"/>
    <property type="match status" value="1"/>
</dbReference>
<gene>
    <name evidence="11" type="ORF">SAMN05216229_103235</name>
</gene>
<dbReference type="EC" id="2.3.1.16" evidence="5"/>
<dbReference type="PANTHER" id="PTHR43853:SF2">
    <property type="entry name" value="3-OXOADIPYL-COA_3-OXO-5,6-DEHYDROSUBERYL-COA THIOLASE"/>
    <property type="match status" value="1"/>
</dbReference>
<evidence type="ECO:0000313" key="11">
    <source>
        <dbReference type="EMBL" id="SFP55140.1"/>
    </source>
</evidence>
<dbReference type="PANTHER" id="PTHR43853">
    <property type="entry name" value="3-KETOACYL-COA THIOLASE, PEROXISOMAL"/>
    <property type="match status" value="1"/>
</dbReference>
<name>A0A1I5R9R5_9GAMM</name>
<keyword evidence="12" id="KW-1185">Reference proteome</keyword>
<feature type="domain" description="Thiolase C-terminal" evidence="10">
    <location>
        <begin position="275"/>
        <end position="398"/>
    </location>
</feature>
<feature type="active site" description="Acyl-thioester intermediate" evidence="7">
    <location>
        <position position="88"/>
    </location>
</feature>
<evidence type="ECO:0000256" key="6">
    <source>
        <dbReference type="ARBA" id="ARBA00048527"/>
    </source>
</evidence>
<dbReference type="GO" id="GO:0005737">
    <property type="term" value="C:cytoplasm"/>
    <property type="evidence" value="ECO:0007669"/>
    <property type="project" value="UniProtKB-ARBA"/>
</dbReference>
<dbReference type="Gene3D" id="3.40.47.10">
    <property type="match status" value="1"/>
</dbReference>
<evidence type="ECO:0000313" key="12">
    <source>
        <dbReference type="Proteomes" id="UP000243084"/>
    </source>
</evidence>
<dbReference type="OrthoDB" id="9764638at2"/>
<evidence type="ECO:0000256" key="4">
    <source>
        <dbReference type="ARBA" id="ARBA00023315"/>
    </source>
</evidence>
<dbReference type="InterPro" id="IPR016039">
    <property type="entry name" value="Thiolase-like"/>
</dbReference>
<dbReference type="InterPro" id="IPR020617">
    <property type="entry name" value="Thiolase_C"/>
</dbReference>
<dbReference type="GO" id="GO:0033812">
    <property type="term" value="F:3-oxoadipyl-CoA thiolase activity"/>
    <property type="evidence" value="ECO:0007669"/>
    <property type="project" value="UniProtKB-EC"/>
</dbReference>
<evidence type="ECO:0000256" key="5">
    <source>
        <dbReference type="ARBA" id="ARBA00024073"/>
    </source>
</evidence>
<dbReference type="GO" id="GO:0010124">
    <property type="term" value="P:phenylacetate catabolic process"/>
    <property type="evidence" value="ECO:0007669"/>
    <property type="project" value="TreeGrafter"/>
</dbReference>
<evidence type="ECO:0000256" key="3">
    <source>
        <dbReference type="ARBA" id="ARBA00022679"/>
    </source>
</evidence>
<evidence type="ECO:0000256" key="8">
    <source>
        <dbReference type="RuleBase" id="RU003557"/>
    </source>
</evidence>
<protein>
    <recommendedName>
        <fullName evidence="5">acetyl-CoA C-acyltransferase</fullName>
        <ecNumber evidence="5">2.3.1.16</ecNumber>
    </recommendedName>
</protein>
<dbReference type="InterPro" id="IPR002155">
    <property type="entry name" value="Thiolase"/>
</dbReference>
<dbReference type="PROSITE" id="PS00099">
    <property type="entry name" value="THIOLASE_3"/>
    <property type="match status" value="1"/>
</dbReference>
<evidence type="ECO:0000256" key="1">
    <source>
        <dbReference type="ARBA" id="ARBA00005189"/>
    </source>
</evidence>
<dbReference type="FunFam" id="3.40.47.10:FF:000010">
    <property type="entry name" value="Acetyl-CoA acetyltransferase (Thiolase)"/>
    <property type="match status" value="1"/>
</dbReference>
<reference evidence="12" key="1">
    <citation type="submission" date="2016-10" db="EMBL/GenBank/DDBJ databases">
        <authorList>
            <person name="Varghese N."/>
            <person name="Submissions S."/>
        </authorList>
    </citation>
    <scope>NUCLEOTIDE SEQUENCE [LARGE SCALE GENOMIC DNA]</scope>
    <source>
        <strain evidence="12">JCM 18195</strain>
    </source>
</reference>
<evidence type="ECO:0000259" key="9">
    <source>
        <dbReference type="Pfam" id="PF00108"/>
    </source>
</evidence>
<dbReference type="InterPro" id="IPR020610">
    <property type="entry name" value="Thiolase_AS"/>
</dbReference>
<organism evidence="11 12">
    <name type="scientific">Geopseudomonas sagittaria</name>
    <dbReference type="NCBI Taxonomy" id="1135990"/>
    <lineage>
        <taxon>Bacteria</taxon>
        <taxon>Pseudomonadati</taxon>
        <taxon>Pseudomonadota</taxon>
        <taxon>Gammaproteobacteria</taxon>
        <taxon>Pseudomonadales</taxon>
        <taxon>Pseudomonadaceae</taxon>
        <taxon>Geopseudomonas</taxon>
    </lineage>
</organism>
<dbReference type="SUPFAM" id="SSF53901">
    <property type="entry name" value="Thiolase-like"/>
    <property type="match status" value="2"/>
</dbReference>
<dbReference type="Proteomes" id="UP000243084">
    <property type="component" value="Unassembled WGS sequence"/>
</dbReference>
<comment type="similarity">
    <text evidence="2 8">Belongs to the thiolase-like superfamily. Thiolase family.</text>
</comment>
<dbReference type="NCBIfam" id="TIGR01930">
    <property type="entry name" value="AcCoA-C-Actrans"/>
    <property type="match status" value="1"/>
</dbReference>
<evidence type="ECO:0000259" key="10">
    <source>
        <dbReference type="Pfam" id="PF02803"/>
    </source>
</evidence>
<dbReference type="InterPro" id="IPR020615">
    <property type="entry name" value="Thiolase_acyl_enz_int_AS"/>
</dbReference>
<evidence type="ECO:0000256" key="7">
    <source>
        <dbReference type="PIRSR" id="PIRSR000429-1"/>
    </source>
</evidence>
<evidence type="ECO:0000256" key="2">
    <source>
        <dbReference type="ARBA" id="ARBA00010982"/>
    </source>
</evidence>
<feature type="active site" description="Proton acceptor" evidence="7">
    <location>
        <position position="355"/>
    </location>
</feature>
<dbReference type="PROSITE" id="PS00737">
    <property type="entry name" value="THIOLASE_2"/>
    <property type="match status" value="1"/>
</dbReference>
<keyword evidence="3 8" id="KW-0808">Transferase</keyword>
<dbReference type="EMBL" id="FOXM01000003">
    <property type="protein sequence ID" value="SFP55140.1"/>
    <property type="molecule type" value="Genomic_DNA"/>
</dbReference>
<dbReference type="RefSeq" id="WP_092429066.1">
    <property type="nucleotide sequence ID" value="NZ_FOXM01000003.1"/>
</dbReference>
<dbReference type="InterPro" id="IPR020616">
    <property type="entry name" value="Thiolase_N"/>
</dbReference>
<dbReference type="Pfam" id="PF00108">
    <property type="entry name" value="Thiolase_N"/>
    <property type="match status" value="1"/>
</dbReference>
<proteinExistence type="inferred from homology"/>
<dbReference type="InterPro" id="IPR050215">
    <property type="entry name" value="Thiolase-like_sf_Thiolase"/>
</dbReference>
<sequence>MTAYIYDGLRSPFGRYAGALASLRPDDLLASVVRALVARNPFTGEVYEDIVAGCTNQAGEDARNVARHVGLLSGLPLSVGGLTVNRLCGSGLAAVLDAARAVRTGEGELFVVGGVESMSRAPFVLAKSESPYARELRVFDSTIGARFANPRVEAEFGADSMPETADNVAQALNISREAADRYAARSQQLYAAAAAAGFYSGEILPIEVTQGRKQPPKVVASDEHPRPESTFAALSRLNPLFEGGVVTAGNASGVNDGAAALLIGSKAIGERFECQPRARILAGAIAGVEPRLMGLGPVPAIRKTLQRSGLTLGDMDVIEINEAFAAQVLGCTRELGLAWDDPRLNPNGGAIALGHPLGASGARLALTALRQLERTGGRHALVSLCIGLGQGIACVIERLD</sequence>
<dbReference type="InterPro" id="IPR020613">
    <property type="entry name" value="Thiolase_CS"/>
</dbReference>
<feature type="domain" description="Thiolase N-terminal" evidence="9">
    <location>
        <begin position="4"/>
        <end position="265"/>
    </location>
</feature>
<comment type="pathway">
    <text evidence="1">Lipid metabolism.</text>
</comment>
<feature type="active site" description="Proton acceptor" evidence="7">
    <location>
        <position position="385"/>
    </location>
</feature>
<dbReference type="AlphaFoldDB" id="A0A1I5R9R5"/>
<dbReference type="PROSITE" id="PS00098">
    <property type="entry name" value="THIOLASE_1"/>
    <property type="match status" value="1"/>
</dbReference>
<comment type="catalytic activity">
    <reaction evidence="6">
        <text>succinyl-CoA + acetyl-CoA = 3-oxoadipyl-CoA + CoA</text>
        <dbReference type="Rhea" id="RHEA:19481"/>
        <dbReference type="ChEBI" id="CHEBI:57287"/>
        <dbReference type="ChEBI" id="CHEBI:57288"/>
        <dbReference type="ChEBI" id="CHEBI:57292"/>
        <dbReference type="ChEBI" id="CHEBI:57348"/>
        <dbReference type="EC" id="2.3.1.174"/>
    </reaction>
</comment>
<accession>A0A1I5R9R5</accession>
<dbReference type="CDD" id="cd00751">
    <property type="entry name" value="thiolase"/>
    <property type="match status" value="1"/>
</dbReference>